<gene>
    <name evidence="2" type="ORF">DRF62_19125</name>
</gene>
<sequence length="84" mass="9636">MAWCKKSHRKDPKFKNLTFSEEFFGEPERWKCAGCAYEQGFNDAKAGLPNNPRLNKLDQSQASAVRHRNPIEGYNMGYNDGLKP</sequence>
<proteinExistence type="predicted"/>
<dbReference type="AlphaFoldDB" id="A0A3D9B9L7"/>
<comment type="caution">
    <text evidence="2">The sequence shown here is derived from an EMBL/GenBank/DDBJ whole genome shotgun (WGS) entry which is preliminary data.</text>
</comment>
<dbReference type="EMBL" id="QNVS01000100">
    <property type="protein sequence ID" value="REC50440.1"/>
    <property type="molecule type" value="Genomic_DNA"/>
</dbReference>
<evidence type="ECO:0000313" key="3">
    <source>
        <dbReference type="Proteomes" id="UP000256512"/>
    </source>
</evidence>
<keyword evidence="3" id="KW-1185">Reference proteome</keyword>
<evidence type="ECO:0000256" key="1">
    <source>
        <dbReference type="SAM" id="MobiDB-lite"/>
    </source>
</evidence>
<reference evidence="2 3" key="1">
    <citation type="journal article" date="2006" name="Int. J. Syst. Evol. Microbiol.">
        <title>Chryseobacterium piscium sp. nov., isolated from fish of the South Atlantic Ocean off South Africa.</title>
        <authorList>
            <person name="de Beer H."/>
            <person name="Hugo C.J."/>
            <person name="Jooste P.J."/>
            <person name="Vancanneyt M."/>
            <person name="Coenye T."/>
            <person name="Vandamme P."/>
        </authorList>
    </citation>
    <scope>NUCLEOTIDE SEQUENCE [LARGE SCALE GENOMIC DNA]</scope>
    <source>
        <strain evidence="2 3">CCUG 51923</strain>
    </source>
</reference>
<name>A0A3D9B9L7_9FLAO</name>
<organism evidence="2 3">
    <name type="scientific">Chryseobacterium piscium</name>
    <dbReference type="NCBI Taxonomy" id="333702"/>
    <lineage>
        <taxon>Bacteria</taxon>
        <taxon>Pseudomonadati</taxon>
        <taxon>Bacteroidota</taxon>
        <taxon>Flavobacteriia</taxon>
        <taxon>Flavobacteriales</taxon>
        <taxon>Weeksellaceae</taxon>
        <taxon>Chryseobacterium group</taxon>
        <taxon>Chryseobacterium</taxon>
    </lineage>
</organism>
<feature type="region of interest" description="Disordered" evidence="1">
    <location>
        <begin position="60"/>
        <end position="84"/>
    </location>
</feature>
<accession>A0A3D9B9L7</accession>
<evidence type="ECO:0000313" key="2">
    <source>
        <dbReference type="EMBL" id="REC50440.1"/>
    </source>
</evidence>
<protein>
    <submittedName>
        <fullName evidence="2">Uncharacterized protein</fullName>
    </submittedName>
</protein>
<dbReference type="Proteomes" id="UP000256512">
    <property type="component" value="Unassembled WGS sequence"/>
</dbReference>
<dbReference type="RefSeq" id="WP_115951720.1">
    <property type="nucleotide sequence ID" value="NZ_QNVS01000100.1"/>
</dbReference>